<reference evidence="6" key="1">
    <citation type="submission" date="2023-02" db="EMBL/GenBank/DDBJ databases">
        <title>Enrichment on poylsaccharides allowed isolation of novel metabolic and taxonomic groups of Haloarchaea.</title>
        <authorList>
            <person name="Sorokin D.Y."/>
            <person name="Elcheninov A.G."/>
            <person name="Khizhniak T.V."/>
            <person name="Kolganova T.V."/>
            <person name="Kublanov I.V."/>
        </authorList>
    </citation>
    <scope>NUCLEOTIDE SEQUENCE</scope>
    <source>
        <strain evidence="5 7">HArc-curdl5-1</strain>
        <strain evidence="6">HArc-curdl7</strain>
    </source>
</reference>
<dbReference type="Gene3D" id="3.40.250.10">
    <property type="entry name" value="Rhodanese-like domain"/>
    <property type="match status" value="2"/>
</dbReference>
<dbReference type="SMART" id="SM00450">
    <property type="entry name" value="RHOD"/>
    <property type="match status" value="2"/>
</dbReference>
<dbReference type="Proteomes" id="UP001208186">
    <property type="component" value="Unassembled WGS sequence"/>
</dbReference>
<dbReference type="PROSITE" id="PS50206">
    <property type="entry name" value="RHODANESE_3"/>
    <property type="match status" value="2"/>
</dbReference>
<dbReference type="GO" id="GO:0004792">
    <property type="term" value="F:thiosulfate-cyanide sulfurtransferase activity"/>
    <property type="evidence" value="ECO:0007669"/>
    <property type="project" value="InterPro"/>
</dbReference>
<dbReference type="SUPFAM" id="SSF52821">
    <property type="entry name" value="Rhodanese/Cell cycle control phosphatase"/>
    <property type="match status" value="2"/>
</dbReference>
<dbReference type="PANTHER" id="PTHR43855">
    <property type="entry name" value="THIOSULFATE SULFURTRANSFERASE"/>
    <property type="match status" value="1"/>
</dbReference>
<dbReference type="InterPro" id="IPR051126">
    <property type="entry name" value="Thiosulfate_sulfurtransferase"/>
</dbReference>
<dbReference type="InterPro" id="IPR001307">
    <property type="entry name" value="Thiosulphate_STrfase_CS"/>
</dbReference>
<evidence type="ECO:0000256" key="2">
    <source>
        <dbReference type="RuleBase" id="RU000507"/>
    </source>
</evidence>
<dbReference type="CDD" id="cd01448">
    <property type="entry name" value="TST_Repeat_1"/>
    <property type="match status" value="1"/>
</dbReference>
<dbReference type="RefSeq" id="WP_315907876.1">
    <property type="nucleotide sequence ID" value="NZ_JAOPKC010000002.1"/>
</dbReference>
<evidence type="ECO:0000313" key="6">
    <source>
        <dbReference type="EMBL" id="MCU4726032.1"/>
    </source>
</evidence>
<protein>
    <recommendedName>
        <fullName evidence="2">Sulfurtransferase</fullName>
    </recommendedName>
</protein>
<keyword evidence="2" id="KW-0808">Transferase</keyword>
<organism evidence="6 8">
    <name type="scientific">Halapricum hydrolyticum</name>
    <dbReference type="NCBI Taxonomy" id="2979991"/>
    <lineage>
        <taxon>Archaea</taxon>
        <taxon>Methanobacteriati</taxon>
        <taxon>Methanobacteriota</taxon>
        <taxon>Stenosarchaea group</taxon>
        <taxon>Halobacteria</taxon>
        <taxon>Halobacteriales</taxon>
        <taxon>Haloarculaceae</taxon>
        <taxon>Halapricum</taxon>
    </lineage>
</organism>
<evidence type="ECO:0000313" key="8">
    <source>
        <dbReference type="Proteomes" id="UP001209746"/>
    </source>
</evidence>
<dbReference type="EMBL" id="JAOPKC010000002">
    <property type="protein sequence ID" value="MCU4717105.1"/>
    <property type="molecule type" value="Genomic_DNA"/>
</dbReference>
<feature type="domain" description="Rhodanese" evidence="4">
    <location>
        <begin position="171"/>
        <end position="290"/>
    </location>
</feature>
<evidence type="ECO:0000313" key="7">
    <source>
        <dbReference type="Proteomes" id="UP001208186"/>
    </source>
</evidence>
<comment type="caution">
    <text evidence="6">The sequence shown here is derived from an EMBL/GenBank/DDBJ whole genome shotgun (WGS) entry which is preliminary data.</text>
</comment>
<sequence>MTDHGADTLVTADWVEDHLEEFQADDPEYRLVEINNPTVTADSEYTPYEEGHIPGATFFHWEEDLSDPVARDILDKESFEKLNGEAGITEDSTVVLYGGGRVPNWFALFGYWEYKYYGHKDVRIVDGGKTYWVENDYPLTTEVPEFTPQEYNARGPFENIRAYRSDVEQAIDSGVPLVDVRSPEEFTGEVIAPEGLQETAQRGGHIPGAKNVPTTSVLNDDGTFKSPDELRALYKEVGIEEDQSVITYCRVGERSSIEWYVLHELLGFDDVENYDGSWTEWGNTIRAPIETGDAE</sequence>
<proteinExistence type="predicted"/>
<dbReference type="InterPro" id="IPR001763">
    <property type="entry name" value="Rhodanese-like_dom"/>
</dbReference>
<keyword evidence="7" id="KW-1185">Reference proteome</keyword>
<evidence type="ECO:0000256" key="3">
    <source>
        <dbReference type="SAM" id="MobiDB-lite"/>
    </source>
</evidence>
<evidence type="ECO:0000259" key="4">
    <source>
        <dbReference type="PROSITE" id="PS50206"/>
    </source>
</evidence>
<name>A0AAE3LE92_9EURY</name>
<dbReference type="PANTHER" id="PTHR43855:SF1">
    <property type="entry name" value="THIOSULFATE SULFURTRANSFERASE"/>
    <property type="match status" value="1"/>
</dbReference>
<keyword evidence="1" id="KW-0677">Repeat</keyword>
<accession>A0AAE3LE92</accession>
<feature type="domain" description="Rhodanese" evidence="4">
    <location>
        <begin position="48"/>
        <end position="141"/>
    </location>
</feature>
<feature type="region of interest" description="Disordered" evidence="3">
    <location>
        <begin position="201"/>
        <end position="222"/>
    </location>
</feature>
<gene>
    <name evidence="6" type="ORF">OB914_03455</name>
    <name evidence="5" type="ORF">OB916_03380</name>
</gene>
<dbReference type="PROSITE" id="PS00380">
    <property type="entry name" value="RHODANESE_1"/>
    <property type="match status" value="1"/>
</dbReference>
<evidence type="ECO:0000313" key="5">
    <source>
        <dbReference type="EMBL" id="MCU4717105.1"/>
    </source>
</evidence>
<dbReference type="EMBL" id="JAOPKD010000002">
    <property type="protein sequence ID" value="MCU4726032.1"/>
    <property type="molecule type" value="Genomic_DNA"/>
</dbReference>
<dbReference type="Pfam" id="PF00581">
    <property type="entry name" value="Rhodanese"/>
    <property type="match status" value="2"/>
</dbReference>
<dbReference type="PROSITE" id="PS00683">
    <property type="entry name" value="RHODANESE_2"/>
    <property type="match status" value="1"/>
</dbReference>
<dbReference type="InterPro" id="IPR036873">
    <property type="entry name" value="Rhodanese-like_dom_sf"/>
</dbReference>
<dbReference type="AlphaFoldDB" id="A0AAE3LE92"/>
<dbReference type="Proteomes" id="UP001209746">
    <property type="component" value="Unassembled WGS sequence"/>
</dbReference>
<dbReference type="CDD" id="cd01449">
    <property type="entry name" value="TST_Repeat_2"/>
    <property type="match status" value="1"/>
</dbReference>
<evidence type="ECO:0000256" key="1">
    <source>
        <dbReference type="ARBA" id="ARBA00022737"/>
    </source>
</evidence>